<evidence type="ECO:0000313" key="2">
    <source>
        <dbReference type="Proteomes" id="UP001150603"/>
    </source>
</evidence>
<comment type="caution">
    <text evidence="1">The sequence shown here is derived from an EMBL/GenBank/DDBJ whole genome shotgun (WGS) entry which is preliminary data.</text>
</comment>
<gene>
    <name evidence="1" type="ORF">FBU59_003341</name>
</gene>
<organism evidence="1 2">
    <name type="scientific">Linderina macrospora</name>
    <dbReference type="NCBI Taxonomy" id="4868"/>
    <lineage>
        <taxon>Eukaryota</taxon>
        <taxon>Fungi</taxon>
        <taxon>Fungi incertae sedis</taxon>
        <taxon>Zoopagomycota</taxon>
        <taxon>Kickxellomycotina</taxon>
        <taxon>Kickxellomycetes</taxon>
        <taxon>Kickxellales</taxon>
        <taxon>Kickxellaceae</taxon>
        <taxon>Linderina</taxon>
    </lineage>
</organism>
<evidence type="ECO:0000313" key="1">
    <source>
        <dbReference type="EMBL" id="KAJ1941980.1"/>
    </source>
</evidence>
<keyword evidence="2" id="KW-1185">Reference proteome</keyword>
<dbReference type="EMBL" id="JANBPW010002097">
    <property type="protein sequence ID" value="KAJ1941980.1"/>
    <property type="molecule type" value="Genomic_DNA"/>
</dbReference>
<protein>
    <submittedName>
        <fullName evidence="1">Uncharacterized protein</fullName>
    </submittedName>
</protein>
<name>A0ACC1J8K4_9FUNG</name>
<sequence length="89" mass="9934">MDVNSHPFHLHGHQFFIITRGSVDNDPSKKGLSLTFIEAPYRINNFTKLPMQLTDNCKLQDIPVSGNALGKVRLDLAEDPRGPFPLSGF</sequence>
<proteinExistence type="predicted"/>
<dbReference type="Proteomes" id="UP001150603">
    <property type="component" value="Unassembled WGS sequence"/>
</dbReference>
<accession>A0ACC1J8K4</accession>
<reference evidence="1" key="1">
    <citation type="submission" date="2022-07" db="EMBL/GenBank/DDBJ databases">
        <title>Phylogenomic reconstructions and comparative analyses of Kickxellomycotina fungi.</title>
        <authorList>
            <person name="Reynolds N.K."/>
            <person name="Stajich J.E."/>
            <person name="Barry K."/>
            <person name="Grigoriev I.V."/>
            <person name="Crous P."/>
            <person name="Smith M.E."/>
        </authorList>
    </citation>
    <scope>NUCLEOTIDE SEQUENCE</scope>
    <source>
        <strain evidence="1">NRRL 5244</strain>
    </source>
</reference>